<dbReference type="Gene3D" id="3.20.20.100">
    <property type="entry name" value="NADP-dependent oxidoreductase domain"/>
    <property type="match status" value="1"/>
</dbReference>
<dbReference type="InterPro" id="IPR020471">
    <property type="entry name" value="AKR"/>
</dbReference>
<dbReference type="AlphaFoldDB" id="A0A4R6RJE2"/>
<comment type="caution">
    <text evidence="2">The sequence shown here is derived from an EMBL/GenBank/DDBJ whole genome shotgun (WGS) entry which is preliminary data.</text>
</comment>
<gene>
    <name evidence="2" type="ORF">EDD54_0412</name>
</gene>
<dbReference type="GO" id="GO:0005829">
    <property type="term" value="C:cytosol"/>
    <property type="evidence" value="ECO:0007669"/>
    <property type="project" value="TreeGrafter"/>
</dbReference>
<dbReference type="InterPro" id="IPR036812">
    <property type="entry name" value="NAD(P)_OxRdtase_dom_sf"/>
</dbReference>
<evidence type="ECO:0000259" key="1">
    <source>
        <dbReference type="Pfam" id="PF00248"/>
    </source>
</evidence>
<dbReference type="SUPFAM" id="SSF51430">
    <property type="entry name" value="NAD(P)-linked oxidoreductase"/>
    <property type="match status" value="1"/>
</dbReference>
<dbReference type="GO" id="GO:0016491">
    <property type="term" value="F:oxidoreductase activity"/>
    <property type="evidence" value="ECO:0007669"/>
    <property type="project" value="InterPro"/>
</dbReference>
<dbReference type="OrthoDB" id="9768851at2"/>
<accession>A0A4R6RJE2</accession>
<dbReference type="EMBL" id="SNXY01000006">
    <property type="protein sequence ID" value="TDP86534.1"/>
    <property type="molecule type" value="Genomic_DNA"/>
</dbReference>
<proteinExistence type="predicted"/>
<sequence>MTALETAPLGRTGLVVGRVGFGAAPLGDFFARLDEATAIATVSAAVEAGITLFDVAPHYGNGLAEHRVGTALRAVPRDRFVLSTKIGRVMEPAAAAGAPAAPPPRGFVGGLPHRPRFDYSYDGVMRSFEQSLLRLATDRIDILLIHDVDDWTHGPEGAEARYREVMDGGLRALDELRRAGVVRAVGLGLDDHVWCERFLRDGDFDVFLLAGRYSLLEQPGGETLLPLAAARGVGVILGGVFNSGILATGPVPGARYNYEPAPPDVLARVGRIAAVCADHGVALSHAALRFALAHPAVAAVVLGAVTPAEIARNLSAAAAPIPATLWADLRASGLIAEDAPTP</sequence>
<name>A0A4R6RJE2_9HYPH</name>
<dbReference type="PANTHER" id="PTHR42686">
    <property type="entry name" value="GH17980P-RELATED"/>
    <property type="match status" value="1"/>
</dbReference>
<protein>
    <submittedName>
        <fullName evidence="2">D-threo-aldose 1-dehydrogenase</fullName>
    </submittedName>
</protein>
<evidence type="ECO:0000313" key="2">
    <source>
        <dbReference type="EMBL" id="TDP86534.1"/>
    </source>
</evidence>
<evidence type="ECO:0000313" key="3">
    <source>
        <dbReference type="Proteomes" id="UP000294547"/>
    </source>
</evidence>
<dbReference type="Proteomes" id="UP000294547">
    <property type="component" value="Unassembled WGS sequence"/>
</dbReference>
<dbReference type="PANTHER" id="PTHR42686:SF1">
    <property type="entry name" value="GH17980P-RELATED"/>
    <property type="match status" value="1"/>
</dbReference>
<dbReference type="RefSeq" id="WP_126537046.1">
    <property type="nucleotide sequence ID" value="NZ_BSPM01000008.1"/>
</dbReference>
<feature type="domain" description="NADP-dependent oxidoreductase" evidence="1">
    <location>
        <begin position="19"/>
        <end position="330"/>
    </location>
</feature>
<dbReference type="Pfam" id="PF00248">
    <property type="entry name" value="Aldo_ket_red"/>
    <property type="match status" value="1"/>
</dbReference>
<dbReference type="InterPro" id="IPR023210">
    <property type="entry name" value="NADP_OxRdtase_dom"/>
</dbReference>
<reference evidence="2 3" key="1">
    <citation type="submission" date="2019-03" db="EMBL/GenBank/DDBJ databases">
        <title>Genomic Encyclopedia of Type Strains, Phase IV (KMG-IV): sequencing the most valuable type-strain genomes for metagenomic binning, comparative biology and taxonomic classification.</title>
        <authorList>
            <person name="Goeker M."/>
        </authorList>
    </citation>
    <scope>NUCLEOTIDE SEQUENCE [LARGE SCALE GENOMIC DNA]</scope>
    <source>
        <strain evidence="2 3">DSM 102969</strain>
    </source>
</reference>
<organism evidence="2 3">
    <name type="scientific">Oharaeibacter diazotrophicus</name>
    <dbReference type="NCBI Taxonomy" id="1920512"/>
    <lineage>
        <taxon>Bacteria</taxon>
        <taxon>Pseudomonadati</taxon>
        <taxon>Pseudomonadota</taxon>
        <taxon>Alphaproteobacteria</taxon>
        <taxon>Hyphomicrobiales</taxon>
        <taxon>Pleomorphomonadaceae</taxon>
        <taxon>Oharaeibacter</taxon>
    </lineage>
</organism>
<keyword evidence="3" id="KW-1185">Reference proteome</keyword>